<dbReference type="FunFam" id="3.30.70.1400:FF:000001">
    <property type="entry name" value="Aminomethyltransferase"/>
    <property type="match status" value="1"/>
</dbReference>
<accession>A0A432MP78</accession>
<organism evidence="11 12">
    <name type="scientific">Tautonia sociabilis</name>
    <dbReference type="NCBI Taxonomy" id="2080755"/>
    <lineage>
        <taxon>Bacteria</taxon>
        <taxon>Pseudomonadati</taxon>
        <taxon>Planctomycetota</taxon>
        <taxon>Planctomycetia</taxon>
        <taxon>Isosphaerales</taxon>
        <taxon>Isosphaeraceae</taxon>
        <taxon>Tautonia</taxon>
    </lineage>
</organism>
<keyword evidence="3 7" id="KW-0032">Aminotransferase</keyword>
<dbReference type="GO" id="GO:0005960">
    <property type="term" value="C:glycine cleavage complex"/>
    <property type="evidence" value="ECO:0007669"/>
    <property type="project" value="InterPro"/>
</dbReference>
<evidence type="ECO:0000256" key="2">
    <source>
        <dbReference type="ARBA" id="ARBA00012616"/>
    </source>
</evidence>
<comment type="similarity">
    <text evidence="1 7">Belongs to the GcvT family.</text>
</comment>
<evidence type="ECO:0000256" key="3">
    <source>
        <dbReference type="ARBA" id="ARBA00022576"/>
    </source>
</evidence>
<evidence type="ECO:0000313" key="12">
    <source>
        <dbReference type="Proteomes" id="UP000280296"/>
    </source>
</evidence>
<dbReference type="GO" id="GO:0019464">
    <property type="term" value="P:glycine decarboxylation via glycine cleavage system"/>
    <property type="evidence" value="ECO:0007669"/>
    <property type="project" value="UniProtKB-UniRule"/>
</dbReference>
<feature type="domain" description="Aminomethyltransferase C-terminal" evidence="10">
    <location>
        <begin position="292"/>
        <end position="368"/>
    </location>
</feature>
<dbReference type="InterPro" id="IPR028896">
    <property type="entry name" value="GcvT/YgfZ/DmdA"/>
</dbReference>
<dbReference type="Gene3D" id="3.30.1360.120">
    <property type="entry name" value="Probable tRNA modification gtpase trme, domain 1"/>
    <property type="match status" value="1"/>
</dbReference>
<evidence type="ECO:0000256" key="1">
    <source>
        <dbReference type="ARBA" id="ARBA00008609"/>
    </source>
</evidence>
<dbReference type="Gene3D" id="3.30.70.1400">
    <property type="entry name" value="Aminomethyltransferase beta-barrel domains"/>
    <property type="match status" value="1"/>
</dbReference>
<dbReference type="PANTHER" id="PTHR43757:SF2">
    <property type="entry name" value="AMINOMETHYLTRANSFERASE, MITOCHONDRIAL"/>
    <property type="match status" value="1"/>
</dbReference>
<evidence type="ECO:0000313" key="11">
    <source>
        <dbReference type="EMBL" id="RUL89212.1"/>
    </source>
</evidence>
<evidence type="ECO:0000259" key="10">
    <source>
        <dbReference type="Pfam" id="PF08669"/>
    </source>
</evidence>
<gene>
    <name evidence="7 11" type="primary">gcvT</name>
    <name evidence="11" type="ORF">TsocGM_03600</name>
</gene>
<comment type="caution">
    <text evidence="11">The sequence shown here is derived from an EMBL/GenBank/DDBJ whole genome shotgun (WGS) entry which is preliminary data.</text>
</comment>
<evidence type="ECO:0000256" key="8">
    <source>
        <dbReference type="PIRSR" id="PIRSR006487-1"/>
    </source>
</evidence>
<keyword evidence="12" id="KW-1185">Reference proteome</keyword>
<reference evidence="11 12" key="1">
    <citation type="submission" date="2018-12" db="EMBL/GenBank/DDBJ databases">
        <authorList>
            <person name="Toschakov S.V."/>
        </authorList>
    </citation>
    <scope>NUCLEOTIDE SEQUENCE [LARGE SCALE GENOMIC DNA]</scope>
    <source>
        <strain evidence="11 12">GM2012</strain>
    </source>
</reference>
<reference evidence="11 12" key="2">
    <citation type="submission" date="2019-01" db="EMBL/GenBank/DDBJ databases">
        <title>Tautonia sociabilis, a novel thermotolerant planctomycete of Isosphaeraceae family, isolated from a 4000 m deep subterranean habitat.</title>
        <authorList>
            <person name="Kovaleva O.L."/>
            <person name="Elcheninov A.G."/>
            <person name="Van Heerden E."/>
            <person name="Toshchakov S.V."/>
            <person name="Novikov A."/>
            <person name="Bonch-Osmolovskaya E.A."/>
            <person name="Kublanov I.V."/>
        </authorList>
    </citation>
    <scope>NUCLEOTIDE SEQUENCE [LARGE SCALE GENOMIC DNA]</scope>
    <source>
        <strain evidence="11 12">GM2012</strain>
    </source>
</reference>
<dbReference type="RefSeq" id="WP_126723947.1">
    <property type="nucleotide sequence ID" value="NZ_RYZH01000004.1"/>
</dbReference>
<dbReference type="NCBIfam" id="TIGR00528">
    <property type="entry name" value="gcvT"/>
    <property type="match status" value="1"/>
</dbReference>
<dbReference type="SUPFAM" id="SSF101790">
    <property type="entry name" value="Aminomethyltransferase beta-barrel domain"/>
    <property type="match status" value="1"/>
</dbReference>
<dbReference type="Gene3D" id="2.40.30.110">
    <property type="entry name" value="Aminomethyltransferase beta-barrel domains"/>
    <property type="match status" value="1"/>
</dbReference>
<dbReference type="InterPro" id="IPR022903">
    <property type="entry name" value="GcvT_bac"/>
</dbReference>
<proteinExistence type="inferred from homology"/>
<protein>
    <recommendedName>
        <fullName evidence="2 7">Aminomethyltransferase</fullName>
        <ecNumber evidence="2 7">2.1.2.10</ecNumber>
    </recommendedName>
    <alternativeName>
        <fullName evidence="5 7">Glycine cleavage system T protein</fullName>
    </alternativeName>
</protein>
<evidence type="ECO:0000256" key="4">
    <source>
        <dbReference type="ARBA" id="ARBA00022679"/>
    </source>
</evidence>
<dbReference type="InterPro" id="IPR013977">
    <property type="entry name" value="GcvT_C"/>
</dbReference>
<dbReference type="PIRSF" id="PIRSF006487">
    <property type="entry name" value="GcvT"/>
    <property type="match status" value="1"/>
</dbReference>
<dbReference type="OrthoDB" id="9774591at2"/>
<dbReference type="GO" id="GO:0008483">
    <property type="term" value="F:transaminase activity"/>
    <property type="evidence" value="ECO:0007669"/>
    <property type="project" value="UniProtKB-KW"/>
</dbReference>
<dbReference type="EC" id="2.1.2.10" evidence="2 7"/>
<dbReference type="GO" id="GO:0005829">
    <property type="term" value="C:cytosol"/>
    <property type="evidence" value="ECO:0007669"/>
    <property type="project" value="TreeGrafter"/>
</dbReference>
<feature type="domain" description="GCVT N-terminal" evidence="9">
    <location>
        <begin position="14"/>
        <end position="272"/>
    </location>
</feature>
<dbReference type="FunFam" id="2.40.30.110:FF:000003">
    <property type="entry name" value="Aminomethyltransferase"/>
    <property type="match status" value="1"/>
</dbReference>
<dbReference type="Proteomes" id="UP000280296">
    <property type="component" value="Unassembled WGS sequence"/>
</dbReference>
<dbReference type="SUPFAM" id="SSF103025">
    <property type="entry name" value="Folate-binding domain"/>
    <property type="match status" value="1"/>
</dbReference>
<dbReference type="Gene3D" id="4.10.1250.10">
    <property type="entry name" value="Aminomethyltransferase fragment"/>
    <property type="match status" value="1"/>
</dbReference>
<comment type="subunit">
    <text evidence="7">The glycine cleavage system is composed of four proteins: P, T, L and H.</text>
</comment>
<dbReference type="FunFam" id="4.10.1250.10:FF:000001">
    <property type="entry name" value="Aminomethyltransferase"/>
    <property type="match status" value="1"/>
</dbReference>
<dbReference type="InterPro" id="IPR006222">
    <property type="entry name" value="GCVT_N"/>
</dbReference>
<comment type="function">
    <text evidence="7">The glycine cleavage system catalyzes the degradation of glycine.</text>
</comment>
<comment type="catalytic activity">
    <reaction evidence="6 7">
        <text>N(6)-[(R)-S(8)-aminomethyldihydrolipoyl]-L-lysyl-[protein] + (6S)-5,6,7,8-tetrahydrofolate = N(6)-[(R)-dihydrolipoyl]-L-lysyl-[protein] + (6R)-5,10-methylene-5,6,7,8-tetrahydrofolate + NH4(+)</text>
        <dbReference type="Rhea" id="RHEA:16945"/>
        <dbReference type="Rhea" id="RHEA-COMP:10475"/>
        <dbReference type="Rhea" id="RHEA-COMP:10492"/>
        <dbReference type="ChEBI" id="CHEBI:15636"/>
        <dbReference type="ChEBI" id="CHEBI:28938"/>
        <dbReference type="ChEBI" id="CHEBI:57453"/>
        <dbReference type="ChEBI" id="CHEBI:83100"/>
        <dbReference type="ChEBI" id="CHEBI:83143"/>
        <dbReference type="EC" id="2.1.2.10"/>
    </reaction>
</comment>
<dbReference type="GO" id="GO:0032259">
    <property type="term" value="P:methylation"/>
    <property type="evidence" value="ECO:0007669"/>
    <property type="project" value="UniProtKB-KW"/>
</dbReference>
<dbReference type="AlphaFoldDB" id="A0A432MP78"/>
<sequence length="374" mass="40479">MSTSTAEPLLKTPLYDWHKANGGRLVEFGGWSMPVQYASIVEEHESVRKRVGLFDIGHMGRLRFDGPDALAWIQRVTTNDAAKLPPGRIQYSLVCNDQGGVIDDVLVYHLTDGDGYGLVCNASNRLRVVEQFERHRGDLDASLADSTRDTAMIAVQGPAALSTLQTLFDGPPLAEQKYYSHTSGLVLGTDASASRTGYTGEDGFELIVHRDVAEAVWLALLEAGHPRGIRPCGLGARDTLRFEAAMPLYGHELLESINPYAAGLGLFVKLDKGDFVGRDALRRLKDDPGGSRVGLRLQGRRIARQGCPVLRDGQPIGTVTSGTFAPTLQQSLAMALLSGAPLPVGTEVSLDIRGQIEPAEVVPLPFYKRPRPAS</sequence>
<evidence type="ECO:0000256" key="7">
    <source>
        <dbReference type="HAMAP-Rule" id="MF_00259"/>
    </source>
</evidence>
<name>A0A432MP78_9BACT</name>
<dbReference type="GO" id="GO:0004047">
    <property type="term" value="F:aminomethyltransferase activity"/>
    <property type="evidence" value="ECO:0007669"/>
    <property type="project" value="UniProtKB-UniRule"/>
</dbReference>
<keyword evidence="4 7" id="KW-0808">Transferase</keyword>
<keyword evidence="11" id="KW-0489">Methyltransferase</keyword>
<dbReference type="Pfam" id="PF01571">
    <property type="entry name" value="GCV_T"/>
    <property type="match status" value="1"/>
</dbReference>
<dbReference type="NCBIfam" id="NF001567">
    <property type="entry name" value="PRK00389.1"/>
    <property type="match status" value="1"/>
</dbReference>
<dbReference type="InterPro" id="IPR027266">
    <property type="entry name" value="TrmE/GcvT-like"/>
</dbReference>
<dbReference type="HAMAP" id="MF_00259">
    <property type="entry name" value="GcvT"/>
    <property type="match status" value="1"/>
</dbReference>
<feature type="binding site" evidence="8">
    <location>
        <position position="205"/>
    </location>
    <ligand>
        <name>substrate</name>
    </ligand>
</feature>
<dbReference type="Pfam" id="PF08669">
    <property type="entry name" value="GCV_T_C"/>
    <property type="match status" value="1"/>
</dbReference>
<evidence type="ECO:0000256" key="5">
    <source>
        <dbReference type="ARBA" id="ARBA00031395"/>
    </source>
</evidence>
<dbReference type="GO" id="GO:0008168">
    <property type="term" value="F:methyltransferase activity"/>
    <property type="evidence" value="ECO:0007669"/>
    <property type="project" value="UniProtKB-KW"/>
</dbReference>
<dbReference type="EMBL" id="RYZH01000004">
    <property type="protein sequence ID" value="RUL89212.1"/>
    <property type="molecule type" value="Genomic_DNA"/>
</dbReference>
<dbReference type="PANTHER" id="PTHR43757">
    <property type="entry name" value="AMINOMETHYLTRANSFERASE"/>
    <property type="match status" value="1"/>
</dbReference>
<dbReference type="InterPro" id="IPR029043">
    <property type="entry name" value="GcvT/YgfZ_C"/>
</dbReference>
<evidence type="ECO:0000256" key="6">
    <source>
        <dbReference type="ARBA" id="ARBA00047665"/>
    </source>
</evidence>
<dbReference type="InterPro" id="IPR006223">
    <property type="entry name" value="GcvT"/>
</dbReference>
<evidence type="ECO:0000259" key="9">
    <source>
        <dbReference type="Pfam" id="PF01571"/>
    </source>
</evidence>